<gene>
    <name evidence="3" type="ORF">V6R90_18295</name>
</gene>
<dbReference type="PANTHER" id="PTHR43802:SF1">
    <property type="entry name" value="IP11341P-RELATED"/>
    <property type="match status" value="1"/>
</dbReference>
<dbReference type="CDD" id="cd06558">
    <property type="entry name" value="crotonase-like"/>
    <property type="match status" value="1"/>
</dbReference>
<evidence type="ECO:0000313" key="3">
    <source>
        <dbReference type="EMBL" id="MEQ7849231.1"/>
    </source>
</evidence>
<dbReference type="SUPFAM" id="SSF52096">
    <property type="entry name" value="ClpP/crotonase"/>
    <property type="match status" value="1"/>
</dbReference>
<reference evidence="3 4" key="1">
    <citation type="submission" date="2024-02" db="EMBL/GenBank/DDBJ databases">
        <title>Full genome sequence of Nocardioides kribbensis.</title>
        <authorList>
            <person name="Poletto B.L."/>
            <person name="Silva G."/>
            <person name="Galante D."/>
            <person name="Campos K.R."/>
            <person name="Santos M.B.N."/>
            <person name="Sacchi C.T."/>
        </authorList>
    </citation>
    <scope>NUCLEOTIDE SEQUENCE [LARGE SCALE GENOMIC DNA]</scope>
    <source>
        <strain evidence="3 4">O4R</strain>
    </source>
</reference>
<dbReference type="EMBL" id="JBEGDP010000032">
    <property type="protein sequence ID" value="MEQ7849231.1"/>
    <property type="molecule type" value="Genomic_DNA"/>
</dbReference>
<dbReference type="Gene3D" id="3.90.226.10">
    <property type="entry name" value="2-enoyl-CoA Hydratase, Chain A, domain 1"/>
    <property type="match status" value="1"/>
</dbReference>
<sequence length="254" mass="26040">MGAAVGVEDVGAVRVVTLDRPAVRNALDLPTATALAEALDGLDDDPGLAVGVLTGAGGHFCAGMDLKAFLATGQRPEVPGRGLGFTRRPPVKPLVAAVEGTALAGGFEIVLACDLVVAALDARLGLPEARLGLVAGAGGLLRLSARVPRAVAMRCALTGEPFSAQEAERWGLVNEVTPPGEALDRALALARQVAASAPGSLRASKELLDRRLAPSADDVARQDELLEALAASDDAREGARAFAEKRPPVWGRTP</sequence>
<evidence type="ECO:0000313" key="4">
    <source>
        <dbReference type="Proteomes" id="UP001482520"/>
    </source>
</evidence>
<dbReference type="Gene3D" id="1.10.12.10">
    <property type="entry name" value="Lyase 2-enoyl-coa Hydratase, Chain A, domain 2"/>
    <property type="match status" value="1"/>
</dbReference>
<organism evidence="3 4">
    <name type="scientific">Nocardioides kribbensis</name>
    <dbReference type="NCBI Taxonomy" id="305517"/>
    <lineage>
        <taxon>Bacteria</taxon>
        <taxon>Bacillati</taxon>
        <taxon>Actinomycetota</taxon>
        <taxon>Actinomycetes</taxon>
        <taxon>Propionibacteriales</taxon>
        <taxon>Nocardioidaceae</taxon>
        <taxon>Nocardioides</taxon>
    </lineage>
</organism>
<evidence type="ECO:0000256" key="2">
    <source>
        <dbReference type="RuleBase" id="RU003707"/>
    </source>
</evidence>
<protein>
    <submittedName>
        <fullName evidence="3">Crotonase/enoyl-CoA hydratase family protein</fullName>
    </submittedName>
</protein>
<dbReference type="NCBIfam" id="NF006100">
    <property type="entry name" value="PRK08252.1"/>
    <property type="match status" value="1"/>
</dbReference>
<dbReference type="InterPro" id="IPR018376">
    <property type="entry name" value="Enoyl-CoA_hyd/isom_CS"/>
</dbReference>
<dbReference type="RefSeq" id="WP_349498813.1">
    <property type="nucleotide sequence ID" value="NZ_JBEFCW010000146.1"/>
</dbReference>
<proteinExistence type="inferred from homology"/>
<dbReference type="InterPro" id="IPR001753">
    <property type="entry name" value="Enoyl-CoA_hydra/iso"/>
</dbReference>
<dbReference type="InterPro" id="IPR029045">
    <property type="entry name" value="ClpP/crotonase-like_dom_sf"/>
</dbReference>
<accession>A0ABV1P392</accession>
<keyword evidence="4" id="KW-1185">Reference proteome</keyword>
<dbReference type="Pfam" id="PF00378">
    <property type="entry name" value="ECH_1"/>
    <property type="match status" value="1"/>
</dbReference>
<comment type="caution">
    <text evidence="3">The sequence shown here is derived from an EMBL/GenBank/DDBJ whole genome shotgun (WGS) entry which is preliminary data.</text>
</comment>
<dbReference type="PROSITE" id="PS00166">
    <property type="entry name" value="ENOYL_COA_HYDRATASE"/>
    <property type="match status" value="1"/>
</dbReference>
<comment type="similarity">
    <text evidence="1 2">Belongs to the enoyl-CoA hydratase/isomerase family.</text>
</comment>
<dbReference type="Proteomes" id="UP001482520">
    <property type="component" value="Unassembled WGS sequence"/>
</dbReference>
<evidence type="ECO:0000256" key="1">
    <source>
        <dbReference type="ARBA" id="ARBA00005254"/>
    </source>
</evidence>
<dbReference type="InterPro" id="IPR014748">
    <property type="entry name" value="Enoyl-CoA_hydra_C"/>
</dbReference>
<name>A0ABV1P392_9ACTN</name>
<dbReference type="PANTHER" id="PTHR43802">
    <property type="entry name" value="ENOYL-COA HYDRATASE"/>
    <property type="match status" value="1"/>
</dbReference>